<dbReference type="AlphaFoldDB" id="A0A1X7K4E1"/>
<dbReference type="STRING" id="1028.SAMN05661096_02344"/>
<dbReference type="EMBL" id="FXAW01000004">
    <property type="protein sequence ID" value="SMG35476.1"/>
    <property type="molecule type" value="Genomic_DNA"/>
</dbReference>
<name>A0A1X7K4E1_9BACT</name>
<dbReference type="RefSeq" id="WP_085517364.1">
    <property type="nucleotide sequence ID" value="NZ_FXAW01000004.1"/>
</dbReference>
<evidence type="ECO:0008006" key="3">
    <source>
        <dbReference type="Google" id="ProtNLM"/>
    </source>
</evidence>
<sequence>MELIFVYNANSGKWNGYMDIMHKIFSPKTYPCSLCDITYGTFKIREEWAEFKKTLDIPLTFLHKDEWLEQYGFKDQLPAIFIKEGDDIKSWIPAETLDQQDLGSLKKLIRNKLNLAMK</sequence>
<reference evidence="2" key="1">
    <citation type="submission" date="2017-04" db="EMBL/GenBank/DDBJ databases">
        <authorList>
            <person name="Varghese N."/>
            <person name="Submissions S."/>
        </authorList>
    </citation>
    <scope>NUCLEOTIDE SEQUENCE [LARGE SCALE GENOMIC DNA]</scope>
    <source>
        <strain evidence="2">DSM 4125</strain>
    </source>
</reference>
<evidence type="ECO:0000313" key="1">
    <source>
        <dbReference type="EMBL" id="SMG35476.1"/>
    </source>
</evidence>
<protein>
    <recommendedName>
        <fullName evidence="3">GTPase</fullName>
    </recommendedName>
</protein>
<evidence type="ECO:0000313" key="2">
    <source>
        <dbReference type="Proteomes" id="UP000193804"/>
    </source>
</evidence>
<dbReference type="OrthoDB" id="572467at2"/>
<accession>A0A1X7K4E1</accession>
<keyword evidence="2" id="KW-1185">Reference proteome</keyword>
<gene>
    <name evidence="1" type="ORF">SAMN05661096_02344</name>
</gene>
<proteinExistence type="predicted"/>
<dbReference type="Proteomes" id="UP000193804">
    <property type="component" value="Unassembled WGS sequence"/>
</dbReference>
<organism evidence="1 2">
    <name type="scientific">Marivirga sericea</name>
    <dbReference type="NCBI Taxonomy" id="1028"/>
    <lineage>
        <taxon>Bacteria</taxon>
        <taxon>Pseudomonadati</taxon>
        <taxon>Bacteroidota</taxon>
        <taxon>Cytophagia</taxon>
        <taxon>Cytophagales</taxon>
        <taxon>Marivirgaceae</taxon>
        <taxon>Marivirga</taxon>
    </lineage>
</organism>